<organism evidence="1 2">
    <name type="scientific">Mucilaginibacter dorajii</name>
    <dbReference type="NCBI Taxonomy" id="692994"/>
    <lineage>
        <taxon>Bacteria</taxon>
        <taxon>Pseudomonadati</taxon>
        <taxon>Bacteroidota</taxon>
        <taxon>Sphingobacteriia</taxon>
        <taxon>Sphingobacteriales</taxon>
        <taxon>Sphingobacteriaceae</taxon>
        <taxon>Mucilaginibacter</taxon>
    </lineage>
</organism>
<dbReference type="EMBL" id="BAAAZC010000031">
    <property type="protein sequence ID" value="GAA3990460.1"/>
    <property type="molecule type" value="Genomic_DNA"/>
</dbReference>
<gene>
    <name evidence="1" type="ORF">GCM10022210_50070</name>
</gene>
<keyword evidence="2" id="KW-1185">Reference proteome</keyword>
<evidence type="ECO:0000313" key="1">
    <source>
        <dbReference type="EMBL" id="GAA3990460.1"/>
    </source>
</evidence>
<evidence type="ECO:0000313" key="2">
    <source>
        <dbReference type="Proteomes" id="UP001500742"/>
    </source>
</evidence>
<comment type="caution">
    <text evidence="1">The sequence shown here is derived from an EMBL/GenBank/DDBJ whole genome shotgun (WGS) entry which is preliminary data.</text>
</comment>
<accession>A0ABP7R0G9</accession>
<protein>
    <submittedName>
        <fullName evidence="1">Uncharacterized protein</fullName>
    </submittedName>
</protein>
<dbReference type="Proteomes" id="UP001500742">
    <property type="component" value="Unassembled WGS sequence"/>
</dbReference>
<proteinExistence type="predicted"/>
<reference evidence="2" key="1">
    <citation type="journal article" date="2019" name="Int. J. Syst. Evol. Microbiol.">
        <title>The Global Catalogue of Microorganisms (GCM) 10K type strain sequencing project: providing services to taxonomists for standard genome sequencing and annotation.</title>
        <authorList>
            <consortium name="The Broad Institute Genomics Platform"/>
            <consortium name="The Broad Institute Genome Sequencing Center for Infectious Disease"/>
            <person name="Wu L."/>
            <person name="Ma J."/>
        </authorList>
    </citation>
    <scope>NUCLEOTIDE SEQUENCE [LARGE SCALE GENOMIC DNA]</scope>
    <source>
        <strain evidence="2">JCM 16601</strain>
    </source>
</reference>
<name>A0ABP7R0G9_9SPHI</name>
<sequence length="101" mass="11893">MKSEGPLDDFFNRTDYAPPALIQITRDNGRMETADIFPVYRQESEVYVATQALRLYQGYLDNDSEDFEERLERYLEYVDLEGEANPGFWGELHFHGITLYE</sequence>
<dbReference type="RefSeq" id="WP_259086713.1">
    <property type="nucleotide sequence ID" value="NZ_BAAAZC010000031.1"/>
</dbReference>